<dbReference type="eggNOG" id="ENOG50311N8">
    <property type="taxonomic scope" value="Bacteria"/>
</dbReference>
<evidence type="ECO:0000313" key="1">
    <source>
        <dbReference type="EMBL" id="KFC23889.1"/>
    </source>
</evidence>
<sequence>MKRAIILLAVLFFVAVVGYFFWSLKDKDLKAVPRNADVLVLVDSKKLSEEYILTLLKNPSKWFETSKGSFKNSGVEVPDYVQIFHLKGTSFSEWYSIFEVSDKEKLVKFLNEKGFKLIKNNLYKKDQFSVKIEASKCVVGFSNSNFDKTTAEIFNSKFKNLYADELINNSIASVSYFAKSKIQKFAVYLNDENIEIKTKSLDDHLTSMISDLDKQTSFLKLELDSTNVKFASALFNKKLSDSIKINSLSAVAELEMVKDKIISYSYDDDFNEVEKVSYQQILQPNFSINLQSWESENLWLYFQQKNWINAQIQFTPIPFQPNVIKKNGSDISISSTKKAIDFGQRFSGNYVFIKNNPLLINSVKSLSASEKKAISNIDYSFYGNKGDYYYLKINFKKEKLPLILRW</sequence>
<dbReference type="STRING" id="421072.SAMN04488097_1941"/>
<accession>A0A085BN44</accession>
<dbReference type="OrthoDB" id="637901at2"/>
<dbReference type="RefSeq" id="WP_034973985.1">
    <property type="nucleotide sequence ID" value="NZ_FOFI01000002.1"/>
</dbReference>
<reference evidence="1 2" key="1">
    <citation type="submission" date="2014-07" db="EMBL/GenBank/DDBJ databases">
        <title>Epilithonimonas lactis LMG 22401 Genome.</title>
        <authorList>
            <person name="Pipes S.E."/>
            <person name="Stropko S.J."/>
        </authorList>
    </citation>
    <scope>NUCLEOTIDE SEQUENCE [LARGE SCALE GENOMIC DNA]</scope>
    <source>
        <strain evidence="1 2">LMG 24401</strain>
    </source>
</reference>
<keyword evidence="2" id="KW-1185">Reference proteome</keyword>
<proteinExistence type="predicted"/>
<protein>
    <submittedName>
        <fullName evidence="1">Uncharacterized protein</fullName>
    </submittedName>
</protein>
<dbReference type="EMBL" id="JPLY01000001">
    <property type="protein sequence ID" value="KFC23889.1"/>
    <property type="molecule type" value="Genomic_DNA"/>
</dbReference>
<name>A0A085BN44_9FLAO</name>
<dbReference type="Proteomes" id="UP000028623">
    <property type="component" value="Unassembled WGS sequence"/>
</dbReference>
<gene>
    <name evidence="1" type="ORF">IO89_04830</name>
</gene>
<evidence type="ECO:0000313" key="2">
    <source>
        <dbReference type="Proteomes" id="UP000028623"/>
    </source>
</evidence>
<dbReference type="AlphaFoldDB" id="A0A085BN44"/>
<organism evidence="1 2">
    <name type="scientific">Epilithonimonas lactis</name>
    <dbReference type="NCBI Taxonomy" id="421072"/>
    <lineage>
        <taxon>Bacteria</taxon>
        <taxon>Pseudomonadati</taxon>
        <taxon>Bacteroidota</taxon>
        <taxon>Flavobacteriia</taxon>
        <taxon>Flavobacteriales</taxon>
        <taxon>Weeksellaceae</taxon>
        <taxon>Chryseobacterium group</taxon>
        <taxon>Epilithonimonas</taxon>
    </lineage>
</organism>
<comment type="caution">
    <text evidence="1">The sequence shown here is derived from an EMBL/GenBank/DDBJ whole genome shotgun (WGS) entry which is preliminary data.</text>
</comment>